<name>A0A0W0TDT6_9GAMM</name>
<dbReference type="AlphaFoldDB" id="A0A0W0TDT6"/>
<dbReference type="RefSeq" id="WP_058494485.1">
    <property type="nucleotide sequence ID" value="NZ_CAAAIU010000006.1"/>
</dbReference>
<dbReference type="Proteomes" id="UP000054736">
    <property type="component" value="Unassembled WGS sequence"/>
</dbReference>
<proteinExistence type="predicted"/>
<sequence>MPELITKHPDMVFKLLKDANIYCGTGATQAILKACPKGQFCSLPSGEFCIYGTNQVSEMTQIHPVEFLFIPSNFAPIGGLILIALAVGVWLGSKLHK</sequence>
<dbReference type="OrthoDB" id="5642936at2"/>
<evidence type="ECO:0000256" key="1">
    <source>
        <dbReference type="SAM" id="Phobius"/>
    </source>
</evidence>
<keyword evidence="3" id="KW-1185">Reference proteome</keyword>
<feature type="transmembrane region" description="Helical" evidence="1">
    <location>
        <begin position="74"/>
        <end position="92"/>
    </location>
</feature>
<organism evidence="2 3">
    <name type="scientific">Legionella drozanskii LLAP-1</name>
    <dbReference type="NCBI Taxonomy" id="1212489"/>
    <lineage>
        <taxon>Bacteria</taxon>
        <taxon>Pseudomonadati</taxon>
        <taxon>Pseudomonadota</taxon>
        <taxon>Gammaproteobacteria</taxon>
        <taxon>Legionellales</taxon>
        <taxon>Legionellaceae</taxon>
        <taxon>Legionella</taxon>
    </lineage>
</organism>
<protein>
    <submittedName>
        <fullName evidence="2">Uncharacterized protein</fullName>
    </submittedName>
</protein>
<keyword evidence="1" id="KW-1133">Transmembrane helix</keyword>
<keyword evidence="1" id="KW-0472">Membrane</keyword>
<evidence type="ECO:0000313" key="3">
    <source>
        <dbReference type="Proteomes" id="UP000054736"/>
    </source>
</evidence>
<keyword evidence="1" id="KW-0812">Transmembrane</keyword>
<dbReference type="EMBL" id="LNXY01000001">
    <property type="protein sequence ID" value="KTC93772.1"/>
    <property type="molecule type" value="Genomic_DNA"/>
</dbReference>
<dbReference type="PATRIC" id="fig|1212489.4.peg.123"/>
<comment type="caution">
    <text evidence="2">The sequence shown here is derived from an EMBL/GenBank/DDBJ whole genome shotgun (WGS) entry which is preliminary data.</text>
</comment>
<evidence type="ECO:0000313" key="2">
    <source>
        <dbReference type="EMBL" id="KTC93772.1"/>
    </source>
</evidence>
<dbReference type="STRING" id="1212489.Ldro_0122"/>
<accession>A0A0W0TDT6</accession>
<reference evidence="2 3" key="1">
    <citation type="submission" date="2015-11" db="EMBL/GenBank/DDBJ databases">
        <title>Genomic analysis of 38 Legionella species identifies large and diverse effector repertoires.</title>
        <authorList>
            <person name="Burstein D."/>
            <person name="Amaro F."/>
            <person name="Zusman T."/>
            <person name="Lifshitz Z."/>
            <person name="Cohen O."/>
            <person name="Gilbert J.A."/>
            <person name="Pupko T."/>
            <person name="Shuman H.A."/>
            <person name="Segal G."/>
        </authorList>
    </citation>
    <scope>NUCLEOTIDE SEQUENCE [LARGE SCALE GENOMIC DNA]</scope>
    <source>
        <strain evidence="2 3">ATCC 700990</strain>
    </source>
</reference>
<gene>
    <name evidence="2" type="ORF">Ldro_0122</name>
</gene>